<comment type="caution">
    <text evidence="4">The sequence shown here is derived from an EMBL/GenBank/DDBJ whole genome shotgun (WGS) entry which is preliminary data.</text>
</comment>
<dbReference type="AlphaFoldDB" id="U2S340"/>
<dbReference type="NCBIfam" id="NF041013">
    <property type="entry name" value="T4P_ComGE"/>
    <property type="match status" value="1"/>
</dbReference>
<keyword evidence="3" id="KW-0472">Membrane</keyword>
<dbReference type="InterPro" id="IPR045584">
    <property type="entry name" value="Pilin-like"/>
</dbReference>
<dbReference type="HOGENOM" id="CLU_2409064_0_0_9"/>
<keyword evidence="3" id="KW-1133">Transmembrane helix</keyword>
<dbReference type="SUPFAM" id="SSF54523">
    <property type="entry name" value="Pili subunits"/>
    <property type="match status" value="1"/>
</dbReference>
<name>U2S340_9BACL</name>
<dbReference type="GO" id="GO:0009986">
    <property type="term" value="C:cell surface"/>
    <property type="evidence" value="ECO:0007669"/>
    <property type="project" value="UniProtKB-SubCell"/>
</dbReference>
<gene>
    <name evidence="4" type="ORF">HMPREF1983_01184</name>
</gene>
<dbReference type="InterPro" id="IPR053468">
    <property type="entry name" value="ComGE-like"/>
</dbReference>
<sequence>MNSKNGFTFVELIIALAICSMIFGFLIPNLVHQYSTIATIEKQLEMKEILYEEISNHYNEKNFSVRRENYEIVVNLEKAEIVDINTNEKVSYE</sequence>
<accession>U2S340</accession>
<evidence type="ECO:0000256" key="3">
    <source>
        <dbReference type="SAM" id="Phobius"/>
    </source>
</evidence>
<evidence type="ECO:0000256" key="1">
    <source>
        <dbReference type="ARBA" id="ARBA00004241"/>
    </source>
</evidence>
<dbReference type="RefSeq" id="WP_021752364.1">
    <property type="nucleotide sequence ID" value="NZ_KI271798.1"/>
</dbReference>
<evidence type="ECO:0000313" key="4">
    <source>
        <dbReference type="EMBL" id="ERK57217.1"/>
    </source>
</evidence>
<evidence type="ECO:0000256" key="2">
    <source>
        <dbReference type="ARBA" id="ARBA00023287"/>
    </source>
</evidence>
<dbReference type="Proteomes" id="UP000016637">
    <property type="component" value="Unassembled WGS sequence"/>
</dbReference>
<dbReference type="InterPro" id="IPR012902">
    <property type="entry name" value="N_methyl_site"/>
</dbReference>
<proteinExistence type="predicted"/>
<protein>
    <submittedName>
        <fullName evidence="4">Prepilin-type cleavage/methylation protein</fullName>
    </submittedName>
</protein>
<dbReference type="NCBIfam" id="TIGR02532">
    <property type="entry name" value="IV_pilin_GFxxxE"/>
    <property type="match status" value="1"/>
</dbReference>
<keyword evidence="2" id="KW-0178">Competence</keyword>
<keyword evidence="3" id="KW-0812">Transmembrane</keyword>
<keyword evidence="5" id="KW-1185">Reference proteome</keyword>
<evidence type="ECO:0000313" key="5">
    <source>
        <dbReference type="Proteomes" id="UP000016637"/>
    </source>
</evidence>
<dbReference type="EMBL" id="AWVP01000072">
    <property type="protein sequence ID" value="ERK57217.1"/>
    <property type="molecule type" value="Genomic_DNA"/>
</dbReference>
<dbReference type="GO" id="GO:0030420">
    <property type="term" value="P:establishment of competence for transformation"/>
    <property type="evidence" value="ECO:0007669"/>
    <property type="project" value="UniProtKB-KW"/>
</dbReference>
<comment type="subcellular location">
    <subcellularLocation>
        <location evidence="1">Cell surface</location>
    </subcellularLocation>
</comment>
<dbReference type="PATRIC" id="fig|1321820.3.peg.1148"/>
<reference evidence="4 5" key="1">
    <citation type="submission" date="2013-08" db="EMBL/GenBank/DDBJ databases">
        <authorList>
            <person name="Weinstock G."/>
            <person name="Sodergren E."/>
            <person name="Wylie T."/>
            <person name="Fulton L."/>
            <person name="Fulton R."/>
            <person name="Fronick C."/>
            <person name="O'Laughlin M."/>
            <person name="Godfrey J."/>
            <person name="Miner T."/>
            <person name="Herter B."/>
            <person name="Appelbaum E."/>
            <person name="Cordes M."/>
            <person name="Lek S."/>
            <person name="Wollam A."/>
            <person name="Pepin K.H."/>
            <person name="Palsikar V.B."/>
            <person name="Mitreva M."/>
            <person name="Wilson R.K."/>
        </authorList>
    </citation>
    <scope>NUCLEOTIDE SEQUENCE [LARGE SCALE GENOMIC DNA]</scope>
    <source>
        <strain evidence="4 5">ATCC 700627</strain>
    </source>
</reference>
<dbReference type="eggNOG" id="ENOG5030512">
    <property type="taxonomic scope" value="Bacteria"/>
</dbReference>
<feature type="transmembrane region" description="Helical" evidence="3">
    <location>
        <begin position="6"/>
        <end position="27"/>
    </location>
</feature>
<dbReference type="Pfam" id="PF07963">
    <property type="entry name" value="N_methyl"/>
    <property type="match status" value="1"/>
</dbReference>
<organism evidence="4 5">
    <name type="scientific">Gemella bergeri ATCC 700627</name>
    <dbReference type="NCBI Taxonomy" id="1321820"/>
    <lineage>
        <taxon>Bacteria</taxon>
        <taxon>Bacillati</taxon>
        <taxon>Bacillota</taxon>
        <taxon>Bacilli</taxon>
        <taxon>Bacillales</taxon>
        <taxon>Gemellaceae</taxon>
        <taxon>Gemella</taxon>
    </lineage>
</organism>